<dbReference type="PANTHER" id="PTHR33164:SF106">
    <property type="entry name" value="TRANSCRIPTIONAL REGULATORY PROTEIN"/>
    <property type="match status" value="1"/>
</dbReference>
<dbReference type="PANTHER" id="PTHR33164">
    <property type="entry name" value="TRANSCRIPTIONAL REGULATOR, MARR FAMILY"/>
    <property type="match status" value="1"/>
</dbReference>
<dbReference type="RefSeq" id="WP_150402595.1">
    <property type="nucleotide sequence ID" value="NZ_VXLC01000004.1"/>
</dbReference>
<dbReference type="Proteomes" id="UP000323876">
    <property type="component" value="Unassembled WGS sequence"/>
</dbReference>
<dbReference type="InterPro" id="IPR000835">
    <property type="entry name" value="HTH_MarR-typ"/>
</dbReference>
<accession>A0A5N0EHX2</accession>
<dbReference type="Gene3D" id="1.10.10.10">
    <property type="entry name" value="Winged helix-like DNA-binding domain superfamily/Winged helix DNA-binding domain"/>
    <property type="match status" value="1"/>
</dbReference>
<dbReference type="EMBL" id="VXLC01000004">
    <property type="protein sequence ID" value="KAA8888430.1"/>
    <property type="molecule type" value="Genomic_DNA"/>
</dbReference>
<feature type="domain" description="HTH marR-type" evidence="1">
    <location>
        <begin position="1"/>
        <end position="146"/>
    </location>
</feature>
<sequence length="168" mass="18900">MDHPVARAQQELVIEGLHAYGANFREFSRRFAAWLGLHSTDAEALLEILAAEERGAALSPARLSERIALSQPATTALLNRLEQVGYVLRTRDNSDRRIVTLRSSAEVQQLADEFFRPLGEQVTAVMARHSPEQLQQFEKFLTELTAAMNRQLAEPVNAPLPQRNLRND</sequence>
<keyword evidence="3" id="KW-1185">Reference proteome</keyword>
<dbReference type="InterPro" id="IPR036388">
    <property type="entry name" value="WH-like_DNA-bd_sf"/>
</dbReference>
<evidence type="ECO:0000259" key="1">
    <source>
        <dbReference type="PROSITE" id="PS50995"/>
    </source>
</evidence>
<reference evidence="2 3" key="1">
    <citation type="submission" date="2019-09" db="EMBL/GenBank/DDBJ databases">
        <authorList>
            <person name="Wang X."/>
        </authorList>
    </citation>
    <scope>NUCLEOTIDE SEQUENCE [LARGE SCALE GENOMIC DNA]</scope>
    <source>
        <strain evidence="2 3">CICC 11023</strain>
    </source>
</reference>
<dbReference type="OrthoDB" id="3173926at2"/>
<gene>
    <name evidence="2" type="ORF">F3087_15545</name>
</gene>
<dbReference type="PROSITE" id="PS50995">
    <property type="entry name" value="HTH_MARR_2"/>
    <property type="match status" value="1"/>
</dbReference>
<name>A0A5N0EHX2_9NOCA</name>
<dbReference type="SUPFAM" id="SSF46785">
    <property type="entry name" value="Winged helix' DNA-binding domain"/>
    <property type="match status" value="1"/>
</dbReference>
<protein>
    <submittedName>
        <fullName evidence="2">MarR family transcriptional regulator</fullName>
    </submittedName>
</protein>
<dbReference type="GO" id="GO:0006950">
    <property type="term" value="P:response to stress"/>
    <property type="evidence" value="ECO:0007669"/>
    <property type="project" value="TreeGrafter"/>
</dbReference>
<evidence type="ECO:0000313" key="3">
    <source>
        <dbReference type="Proteomes" id="UP000323876"/>
    </source>
</evidence>
<dbReference type="PRINTS" id="PR00598">
    <property type="entry name" value="HTHMARR"/>
</dbReference>
<dbReference type="GO" id="GO:0003700">
    <property type="term" value="F:DNA-binding transcription factor activity"/>
    <property type="evidence" value="ECO:0007669"/>
    <property type="project" value="InterPro"/>
</dbReference>
<proteinExistence type="predicted"/>
<dbReference type="AlphaFoldDB" id="A0A5N0EHX2"/>
<dbReference type="Pfam" id="PF12802">
    <property type="entry name" value="MarR_2"/>
    <property type="match status" value="1"/>
</dbReference>
<evidence type="ECO:0000313" key="2">
    <source>
        <dbReference type="EMBL" id="KAA8888430.1"/>
    </source>
</evidence>
<dbReference type="InterPro" id="IPR039422">
    <property type="entry name" value="MarR/SlyA-like"/>
</dbReference>
<dbReference type="SMART" id="SM00347">
    <property type="entry name" value="HTH_MARR"/>
    <property type="match status" value="1"/>
</dbReference>
<organism evidence="2 3">
    <name type="scientific">Nocardia colli</name>
    <dbReference type="NCBI Taxonomy" id="2545717"/>
    <lineage>
        <taxon>Bacteria</taxon>
        <taxon>Bacillati</taxon>
        <taxon>Actinomycetota</taxon>
        <taxon>Actinomycetes</taxon>
        <taxon>Mycobacteriales</taxon>
        <taxon>Nocardiaceae</taxon>
        <taxon>Nocardia</taxon>
    </lineage>
</organism>
<dbReference type="InterPro" id="IPR036390">
    <property type="entry name" value="WH_DNA-bd_sf"/>
</dbReference>
<comment type="caution">
    <text evidence="2">The sequence shown here is derived from an EMBL/GenBank/DDBJ whole genome shotgun (WGS) entry which is preliminary data.</text>
</comment>